<keyword evidence="3 5" id="KW-0687">Ribonucleoprotein</keyword>
<name>A0A4V1J3K2_9ASCO</name>
<dbReference type="AlphaFoldDB" id="A0A4V1J3K2"/>
<dbReference type="GO" id="GO:0070181">
    <property type="term" value="F:small ribosomal subunit rRNA binding"/>
    <property type="evidence" value="ECO:0007669"/>
    <property type="project" value="TreeGrafter"/>
</dbReference>
<dbReference type="GO" id="GO:0032543">
    <property type="term" value="P:mitochondrial translation"/>
    <property type="evidence" value="ECO:0007669"/>
    <property type="project" value="TreeGrafter"/>
</dbReference>
<dbReference type="Proteomes" id="UP000268321">
    <property type="component" value="Unassembled WGS sequence"/>
</dbReference>
<dbReference type="InterPro" id="IPR036870">
    <property type="entry name" value="Ribosomal_bS18_sf"/>
</dbReference>
<dbReference type="InterPro" id="IPR001648">
    <property type="entry name" value="Ribosomal_bS18"/>
</dbReference>
<dbReference type="Gene3D" id="4.10.640.10">
    <property type="entry name" value="Ribosomal protein S18"/>
    <property type="match status" value="1"/>
</dbReference>
<evidence type="ECO:0000256" key="2">
    <source>
        <dbReference type="ARBA" id="ARBA00022980"/>
    </source>
</evidence>
<protein>
    <recommendedName>
        <fullName evidence="4">Small ribosomal subunit protein bS18m</fullName>
    </recommendedName>
</protein>
<accession>A0A4V1J3K2</accession>
<evidence type="ECO:0000256" key="4">
    <source>
        <dbReference type="ARBA" id="ARBA00035264"/>
    </source>
</evidence>
<dbReference type="GO" id="GO:0005763">
    <property type="term" value="C:mitochondrial small ribosomal subunit"/>
    <property type="evidence" value="ECO:0007669"/>
    <property type="project" value="TreeGrafter"/>
</dbReference>
<sequence length="194" mass="21869">MLKTAVSQRVRSAAVATRHFCGSSTLHNPKVFPSTPQMKSGAWTSPASDDMDVTKRVMGMARSVQHKSLPPITVEKSLLPLFQHTATYNPFDFSMTKTIMEEGWNKRDRKPQTKYQGGKNDIFNKARMDPRDLYLMPEILSRFLSPTGQVLPRQVTGCTDINQKKLGIAIKRARVAGLLSYTGKHGRFMPKRLM</sequence>
<comment type="similarity">
    <text evidence="1 5">Belongs to the bacterial ribosomal protein bS18 family.</text>
</comment>
<evidence type="ECO:0000256" key="5">
    <source>
        <dbReference type="RuleBase" id="RU003910"/>
    </source>
</evidence>
<dbReference type="EMBL" id="ML004432">
    <property type="protein sequence ID" value="RKP32349.1"/>
    <property type="molecule type" value="Genomic_DNA"/>
</dbReference>
<dbReference type="PANTHER" id="PTHR13479">
    <property type="entry name" value="30S RIBOSOMAL PROTEIN S18"/>
    <property type="match status" value="1"/>
</dbReference>
<dbReference type="PRINTS" id="PR00974">
    <property type="entry name" value="RIBOSOMALS18"/>
</dbReference>
<organism evidence="6 7">
    <name type="scientific">Metschnikowia bicuspidata</name>
    <dbReference type="NCBI Taxonomy" id="27322"/>
    <lineage>
        <taxon>Eukaryota</taxon>
        <taxon>Fungi</taxon>
        <taxon>Dikarya</taxon>
        <taxon>Ascomycota</taxon>
        <taxon>Saccharomycotina</taxon>
        <taxon>Pichiomycetes</taxon>
        <taxon>Metschnikowiaceae</taxon>
        <taxon>Metschnikowia</taxon>
    </lineage>
</organism>
<gene>
    <name evidence="6" type="ORF">METBISCDRAFT_21617</name>
</gene>
<keyword evidence="2 5" id="KW-0689">Ribosomal protein</keyword>
<dbReference type="OrthoDB" id="21463at2759"/>
<dbReference type="SUPFAM" id="SSF46911">
    <property type="entry name" value="Ribosomal protein S18"/>
    <property type="match status" value="1"/>
</dbReference>
<evidence type="ECO:0000313" key="6">
    <source>
        <dbReference type="EMBL" id="RKP32349.1"/>
    </source>
</evidence>
<proteinExistence type="inferred from homology"/>
<evidence type="ECO:0000313" key="7">
    <source>
        <dbReference type="Proteomes" id="UP000268321"/>
    </source>
</evidence>
<dbReference type="Pfam" id="PF01084">
    <property type="entry name" value="Ribosomal_S18"/>
    <property type="match status" value="1"/>
</dbReference>
<reference evidence="7" key="1">
    <citation type="journal article" date="2018" name="Nat. Microbiol.">
        <title>Leveraging single-cell genomics to expand the fungal tree of life.</title>
        <authorList>
            <person name="Ahrendt S.R."/>
            <person name="Quandt C.A."/>
            <person name="Ciobanu D."/>
            <person name="Clum A."/>
            <person name="Salamov A."/>
            <person name="Andreopoulos B."/>
            <person name="Cheng J.F."/>
            <person name="Woyke T."/>
            <person name="Pelin A."/>
            <person name="Henrissat B."/>
            <person name="Reynolds N.K."/>
            <person name="Benny G.L."/>
            <person name="Smith M.E."/>
            <person name="James T.Y."/>
            <person name="Grigoriev I.V."/>
        </authorList>
    </citation>
    <scope>NUCLEOTIDE SEQUENCE [LARGE SCALE GENOMIC DNA]</scope>
    <source>
        <strain evidence="7">Baker2002</strain>
    </source>
</reference>
<evidence type="ECO:0000256" key="3">
    <source>
        <dbReference type="ARBA" id="ARBA00023274"/>
    </source>
</evidence>
<dbReference type="PANTHER" id="PTHR13479:SF40">
    <property type="entry name" value="SMALL RIBOSOMAL SUBUNIT PROTEIN BS18M"/>
    <property type="match status" value="1"/>
</dbReference>
<dbReference type="NCBIfam" id="TIGR00165">
    <property type="entry name" value="S18"/>
    <property type="match status" value="1"/>
</dbReference>
<keyword evidence="7" id="KW-1185">Reference proteome</keyword>
<dbReference type="GO" id="GO:0003735">
    <property type="term" value="F:structural constituent of ribosome"/>
    <property type="evidence" value="ECO:0007669"/>
    <property type="project" value="InterPro"/>
</dbReference>
<evidence type="ECO:0000256" key="1">
    <source>
        <dbReference type="ARBA" id="ARBA00005589"/>
    </source>
</evidence>